<gene>
    <name evidence="1" type="ORF">PODOV006v2_p0029</name>
</gene>
<name>A0AAE7XUP2_9CAUD</name>
<protein>
    <recommendedName>
        <fullName evidence="3">Exonuclease</fullName>
    </recommendedName>
</protein>
<dbReference type="InterPro" id="IPR029060">
    <property type="entry name" value="PIN-like_dom_sf"/>
</dbReference>
<proteinExistence type="predicted"/>
<dbReference type="SUPFAM" id="SSF47807">
    <property type="entry name" value="5' to 3' exonuclease, C-terminal subdomain"/>
    <property type="match status" value="1"/>
</dbReference>
<keyword evidence="2" id="KW-1185">Reference proteome</keyword>
<dbReference type="Gene3D" id="3.40.50.1010">
    <property type="entry name" value="5'-nuclease"/>
    <property type="match status" value="1"/>
</dbReference>
<dbReference type="Proteomes" id="UP000828465">
    <property type="component" value="Segment"/>
</dbReference>
<dbReference type="SUPFAM" id="SSF88723">
    <property type="entry name" value="PIN domain-like"/>
    <property type="match status" value="1"/>
</dbReference>
<dbReference type="Gene3D" id="1.10.150.20">
    <property type="entry name" value="5' to 3' exonuclease, C-terminal subdomain"/>
    <property type="match status" value="1"/>
</dbReference>
<accession>A0AAE7XUP2</accession>
<evidence type="ECO:0000313" key="1">
    <source>
        <dbReference type="EMBL" id="QZI86123.1"/>
    </source>
</evidence>
<dbReference type="InterPro" id="IPR036279">
    <property type="entry name" value="5-3_exonuclease_C_sf"/>
</dbReference>
<reference evidence="1" key="1">
    <citation type="submission" date="2021-03" db="EMBL/GenBank/DDBJ databases">
        <title>Rapid evolution of virus immunity in the wild.</title>
        <authorList>
            <person name="Piel D."/>
            <person name="Bruto M."/>
            <person name="Labreuche Y."/>
            <person name="Blanquart F."/>
            <person name="Chenivesse S."/>
            <person name="Lepanse S."/>
            <person name="James A."/>
            <person name="Garcia Cruz R."/>
            <person name="Dubert J."/>
            <person name="Petton B."/>
            <person name="Lieberman E."/>
            <person name="Wegner M.K."/>
            <person name="Hussain F.A."/>
            <person name="Kauffman K.K."/>
            <person name="Polz M.F."/>
            <person name="Gandon S."/>
            <person name="Bikard D."/>
            <person name="Le Roux F."/>
        </authorList>
    </citation>
    <scope>NUCLEOTIDE SEQUENCE</scope>
</reference>
<evidence type="ECO:0008006" key="3">
    <source>
        <dbReference type="Google" id="ProtNLM"/>
    </source>
</evidence>
<sequence length="402" mass="45630">MIGYYEGFDYGGDVAEKEDNFILWSTTGSRTCLVDADLLPYRVGFTIGETNYLAAKALVADGTCKRIEDTPQFESAFDQLCSSLNLWVRKTKCDSAILYSTKSASNFRLDIAYTDLYKGQRTAEKPPFFTELKDAMTERLGCILADGIEADDWLSIEASRRTRELGVEAGSPQHKEFCDVVIASSDKDSAITPCWNWNPDTYKMQWVTKLGELVPKYKNAMVKDYAYVGTGVFWKKGEKAGQEKTKRVCIGEKPSSAITKLKGSGLKFFYAQILMGDAADNYKGLPNWGMTGAYNLLCNCKSEKELYMAVLKAYKEVYGTGTHWCPHYKGTQHYYDEHVEHKGCPPPDWGFWKGKGAWLTAYDRMLEQGRLAWMMTYEGDIWRKDKGAVINPHDKEFWHDPN</sequence>
<evidence type="ECO:0000313" key="2">
    <source>
        <dbReference type="Proteomes" id="UP000828465"/>
    </source>
</evidence>
<dbReference type="EMBL" id="MW865291">
    <property type="protein sequence ID" value="QZI86123.1"/>
    <property type="molecule type" value="Genomic_DNA"/>
</dbReference>
<organism evidence="1 2">
    <name type="scientific">Vibrio phage 15E36.1</name>
    <dbReference type="NCBI Taxonomy" id="2859290"/>
    <lineage>
        <taxon>Viruses</taxon>
        <taxon>Duplodnaviria</taxon>
        <taxon>Heunggongvirae</taxon>
        <taxon>Uroviricota</taxon>
        <taxon>Caudoviricetes</taxon>
        <taxon>Autographivirales</taxon>
        <taxon>Autosignataviridae</taxon>
        <taxon>Colwellvirinae</taxon>
        <taxon>Roscoffvirus</taxon>
        <taxon>Roscoffvirus rv15E36</taxon>
    </lineage>
</organism>